<name>A0A915K401_ROMCU</name>
<dbReference type="AlphaFoldDB" id="A0A915K401"/>
<protein>
    <submittedName>
        <fullName evidence="2">Uncharacterized protein</fullName>
    </submittedName>
</protein>
<accession>A0A915K401</accession>
<evidence type="ECO:0000313" key="2">
    <source>
        <dbReference type="WBParaSite" id="nRc.2.0.1.t32574-RA"/>
    </source>
</evidence>
<reference evidence="2" key="1">
    <citation type="submission" date="2022-11" db="UniProtKB">
        <authorList>
            <consortium name="WormBaseParasite"/>
        </authorList>
    </citation>
    <scope>IDENTIFICATION</scope>
</reference>
<dbReference type="Proteomes" id="UP000887565">
    <property type="component" value="Unplaced"/>
</dbReference>
<proteinExistence type="predicted"/>
<evidence type="ECO:0000313" key="1">
    <source>
        <dbReference type="Proteomes" id="UP000887565"/>
    </source>
</evidence>
<sequence length="98" mass="10987">MCAADPAFKKYTYHKKNRLAARCRCCCCSCSIAARSKSKASSAAVDGNQDENTIIVAENSNKNENRLEKDGNRRTVDALDIIIFLSILRRWTSEKTLL</sequence>
<keyword evidence="1" id="KW-1185">Reference proteome</keyword>
<dbReference type="WBParaSite" id="nRc.2.0.1.t32574-RA">
    <property type="protein sequence ID" value="nRc.2.0.1.t32574-RA"/>
    <property type="gene ID" value="nRc.2.0.1.g32574"/>
</dbReference>
<organism evidence="1 2">
    <name type="scientific">Romanomermis culicivorax</name>
    <name type="common">Nematode worm</name>
    <dbReference type="NCBI Taxonomy" id="13658"/>
    <lineage>
        <taxon>Eukaryota</taxon>
        <taxon>Metazoa</taxon>
        <taxon>Ecdysozoa</taxon>
        <taxon>Nematoda</taxon>
        <taxon>Enoplea</taxon>
        <taxon>Dorylaimia</taxon>
        <taxon>Mermithida</taxon>
        <taxon>Mermithoidea</taxon>
        <taxon>Mermithidae</taxon>
        <taxon>Romanomermis</taxon>
    </lineage>
</organism>